<feature type="domain" description="DNA polymerase III beta sliding clamp central" evidence="11">
    <location>
        <begin position="128"/>
        <end position="250"/>
    </location>
</feature>
<dbReference type="NCBIfam" id="TIGR00663">
    <property type="entry name" value="dnan"/>
    <property type="match status" value="1"/>
</dbReference>
<evidence type="ECO:0000256" key="7">
    <source>
        <dbReference type="ARBA" id="ARBA00022932"/>
    </source>
</evidence>
<comment type="caution">
    <text evidence="13">The sequence shown here is derived from an EMBL/GenBank/DDBJ whole genome shotgun (WGS) entry which is preliminary data.</text>
</comment>
<dbReference type="GO" id="GO:0003677">
    <property type="term" value="F:DNA binding"/>
    <property type="evidence" value="ECO:0007669"/>
    <property type="project" value="UniProtKB-UniRule"/>
</dbReference>
<keyword evidence="8" id="KW-0238">DNA-binding</keyword>
<evidence type="ECO:0000256" key="8">
    <source>
        <dbReference type="ARBA" id="ARBA00023125"/>
    </source>
</evidence>
<dbReference type="Pfam" id="PF02767">
    <property type="entry name" value="DNA_pol3_beta_2"/>
    <property type="match status" value="1"/>
</dbReference>
<comment type="similarity">
    <text evidence="2 9">Belongs to the beta sliding clamp family.</text>
</comment>
<sequence>MKFSSLQENLKQGMFIVGHVAGKNINLPILGNVMIETKNGDIKLITTDLELGIINKIRGKIEKEGSFTINSKIFYDYISLLPNKKIEIEQKENNLIIKTEKYNTKIAGQSIEEFPLIPRIEKNSYISLNIKEFKKAVAQIIFAVSANESRIELSGIFFNINKNRLTMAATDSYRLAEKEIRINAGLKEENKSIIIPAKTLQELIRILSAEQDIVGEDNGEIKIYLSESQILFTFRLTELISRLIEGQYPDYKQIIPPQGKTKAIVDRQELLRAVKASSLFSKTGINDINLDFPSGQNKAIISSTSGMVGENIAEIDARVSGEDNGIVVNYRYLLDGLNNIDSENIIIEVIDNNTPCIIRPEKEEGYLYIIMPIKQ</sequence>
<dbReference type="Gene3D" id="3.10.150.10">
    <property type="entry name" value="DNA Polymerase III, subunit A, domain 2"/>
    <property type="match status" value="1"/>
</dbReference>
<dbReference type="GO" id="GO:0005737">
    <property type="term" value="C:cytoplasm"/>
    <property type="evidence" value="ECO:0007669"/>
    <property type="project" value="UniProtKB-SubCell"/>
</dbReference>
<keyword evidence="4 9" id="KW-0808">Transferase</keyword>
<evidence type="ECO:0000256" key="1">
    <source>
        <dbReference type="ARBA" id="ARBA00004496"/>
    </source>
</evidence>
<evidence type="ECO:0000259" key="10">
    <source>
        <dbReference type="Pfam" id="PF00712"/>
    </source>
</evidence>
<evidence type="ECO:0000256" key="5">
    <source>
        <dbReference type="ARBA" id="ARBA00022695"/>
    </source>
</evidence>
<dbReference type="Gene3D" id="3.70.10.10">
    <property type="match status" value="1"/>
</dbReference>
<dbReference type="InterPro" id="IPR046938">
    <property type="entry name" value="DNA_clamp_sf"/>
</dbReference>
<dbReference type="InterPro" id="IPR022635">
    <property type="entry name" value="DNA_polIII_beta_C"/>
</dbReference>
<dbReference type="Pfam" id="PF02768">
    <property type="entry name" value="DNA_pol3_beta_3"/>
    <property type="match status" value="1"/>
</dbReference>
<evidence type="ECO:0000256" key="3">
    <source>
        <dbReference type="ARBA" id="ARBA00022490"/>
    </source>
</evidence>
<comment type="function">
    <text evidence="9">Confers DNA tethering and processivity to DNA polymerases and other proteins. Acts as a clamp, forming a ring around DNA (a reaction catalyzed by the clamp-loading complex) which diffuses in an ATP-independent manner freely and bidirectionally along dsDNA. Initially characterized for its ability to contact the catalytic subunit of DNA polymerase III (Pol III), a complex, multichain enzyme responsible for most of the replicative synthesis in bacteria; Pol III exhibits 3'-5' exonuclease proofreading activity. The beta chain is required for initiation of replication as well as for processivity of DNA replication.</text>
</comment>
<dbReference type="InterPro" id="IPR022637">
    <property type="entry name" value="DNA_polIII_beta_cen"/>
</dbReference>
<organism evidence="13 14">
    <name type="scientific">Candidatus Falkowbacteria bacterium CG02_land_8_20_14_3_00_36_14</name>
    <dbReference type="NCBI Taxonomy" id="1974560"/>
    <lineage>
        <taxon>Bacteria</taxon>
        <taxon>Candidatus Falkowiibacteriota</taxon>
    </lineage>
</organism>
<evidence type="ECO:0000256" key="4">
    <source>
        <dbReference type="ARBA" id="ARBA00022679"/>
    </source>
</evidence>
<keyword evidence="5 9" id="KW-0548">Nucleotidyltransferase</keyword>
<dbReference type="Proteomes" id="UP000228896">
    <property type="component" value="Unassembled WGS sequence"/>
</dbReference>
<dbReference type="PANTHER" id="PTHR30478">
    <property type="entry name" value="DNA POLYMERASE III SUBUNIT BETA"/>
    <property type="match status" value="1"/>
</dbReference>
<reference evidence="14" key="1">
    <citation type="submission" date="2017-09" db="EMBL/GenBank/DDBJ databases">
        <title>Depth-based differentiation of microbial function through sediment-hosted aquifers and enrichment of novel symbionts in the deep terrestrial subsurface.</title>
        <authorList>
            <person name="Probst A.J."/>
            <person name="Ladd B."/>
            <person name="Jarett J.K."/>
            <person name="Geller-Mcgrath D.E."/>
            <person name="Sieber C.M.K."/>
            <person name="Emerson J.B."/>
            <person name="Anantharaman K."/>
            <person name="Thomas B.C."/>
            <person name="Malmstrom R."/>
            <person name="Stieglmeier M."/>
            <person name="Klingl A."/>
            <person name="Woyke T."/>
            <person name="Ryan C.M."/>
            <person name="Banfield J.F."/>
        </authorList>
    </citation>
    <scope>NUCLEOTIDE SEQUENCE [LARGE SCALE GENOMIC DNA]</scope>
</reference>
<evidence type="ECO:0000313" key="13">
    <source>
        <dbReference type="EMBL" id="PIV51948.1"/>
    </source>
</evidence>
<name>A0A2M7DQE5_9BACT</name>
<gene>
    <name evidence="13" type="primary">dnaN</name>
    <name evidence="13" type="ORF">COS18_01325</name>
</gene>
<dbReference type="EMBL" id="PETS01000024">
    <property type="protein sequence ID" value="PIV51948.1"/>
    <property type="molecule type" value="Genomic_DNA"/>
</dbReference>
<dbReference type="GO" id="GO:0009360">
    <property type="term" value="C:DNA polymerase III complex"/>
    <property type="evidence" value="ECO:0007669"/>
    <property type="project" value="InterPro"/>
</dbReference>
<keyword evidence="6 9" id="KW-0235">DNA replication</keyword>
<dbReference type="PIRSF" id="PIRSF000804">
    <property type="entry name" value="DNA_pol_III_b"/>
    <property type="match status" value="1"/>
</dbReference>
<dbReference type="GO" id="GO:0006271">
    <property type="term" value="P:DNA strand elongation involved in DNA replication"/>
    <property type="evidence" value="ECO:0007669"/>
    <property type="project" value="TreeGrafter"/>
</dbReference>
<dbReference type="InterPro" id="IPR001001">
    <property type="entry name" value="DNA_polIII_beta"/>
</dbReference>
<dbReference type="SMART" id="SM00480">
    <property type="entry name" value="POL3Bc"/>
    <property type="match status" value="1"/>
</dbReference>
<dbReference type="PANTHER" id="PTHR30478:SF0">
    <property type="entry name" value="BETA SLIDING CLAMP"/>
    <property type="match status" value="1"/>
</dbReference>
<evidence type="ECO:0000256" key="2">
    <source>
        <dbReference type="ARBA" id="ARBA00010752"/>
    </source>
</evidence>
<evidence type="ECO:0000259" key="11">
    <source>
        <dbReference type="Pfam" id="PF02767"/>
    </source>
</evidence>
<protein>
    <recommendedName>
        <fullName evidence="9">Beta sliding clamp</fullName>
    </recommendedName>
</protein>
<evidence type="ECO:0000256" key="6">
    <source>
        <dbReference type="ARBA" id="ARBA00022705"/>
    </source>
</evidence>
<dbReference type="GO" id="GO:0003887">
    <property type="term" value="F:DNA-directed DNA polymerase activity"/>
    <property type="evidence" value="ECO:0007669"/>
    <property type="project" value="UniProtKB-UniRule"/>
</dbReference>
<comment type="subunit">
    <text evidence="9">Forms a ring-shaped head-to-tail homodimer around DNA.</text>
</comment>
<dbReference type="Pfam" id="PF00712">
    <property type="entry name" value="DNA_pol3_beta"/>
    <property type="match status" value="1"/>
</dbReference>
<accession>A0A2M7DQE5</accession>
<dbReference type="InterPro" id="IPR022634">
    <property type="entry name" value="DNA_polIII_beta_N"/>
</dbReference>
<keyword evidence="3 9" id="KW-0963">Cytoplasm</keyword>
<feature type="domain" description="DNA polymerase III beta sliding clamp N-terminal" evidence="10">
    <location>
        <begin position="1"/>
        <end position="118"/>
    </location>
</feature>
<evidence type="ECO:0000313" key="14">
    <source>
        <dbReference type="Proteomes" id="UP000228896"/>
    </source>
</evidence>
<dbReference type="SUPFAM" id="SSF55979">
    <property type="entry name" value="DNA clamp"/>
    <property type="match status" value="3"/>
</dbReference>
<feature type="domain" description="DNA polymerase III beta sliding clamp C-terminal" evidence="12">
    <location>
        <begin position="252"/>
        <end position="373"/>
    </location>
</feature>
<comment type="subcellular location">
    <subcellularLocation>
        <location evidence="1 9">Cytoplasm</location>
    </subcellularLocation>
</comment>
<keyword evidence="7 9" id="KW-0239">DNA-directed DNA polymerase</keyword>
<evidence type="ECO:0000256" key="9">
    <source>
        <dbReference type="PIRNR" id="PIRNR000804"/>
    </source>
</evidence>
<dbReference type="GO" id="GO:0008408">
    <property type="term" value="F:3'-5' exonuclease activity"/>
    <property type="evidence" value="ECO:0007669"/>
    <property type="project" value="InterPro"/>
</dbReference>
<evidence type="ECO:0000259" key="12">
    <source>
        <dbReference type="Pfam" id="PF02768"/>
    </source>
</evidence>
<dbReference type="AlphaFoldDB" id="A0A2M7DQE5"/>
<proteinExistence type="inferred from homology"/>
<dbReference type="CDD" id="cd00140">
    <property type="entry name" value="beta_clamp"/>
    <property type="match status" value="1"/>
</dbReference>